<evidence type="ECO:0000313" key="1">
    <source>
        <dbReference type="EMBL" id="GAG55467.1"/>
    </source>
</evidence>
<dbReference type="EMBL" id="BART01005945">
    <property type="protein sequence ID" value="GAG55467.1"/>
    <property type="molecule type" value="Genomic_DNA"/>
</dbReference>
<proteinExistence type="predicted"/>
<comment type="caution">
    <text evidence="1">The sequence shown here is derived from an EMBL/GenBank/DDBJ whole genome shotgun (WGS) entry which is preliminary data.</text>
</comment>
<protein>
    <submittedName>
        <fullName evidence="1">Uncharacterized protein</fullName>
    </submittedName>
</protein>
<accession>X0ZB52</accession>
<reference evidence="1" key="1">
    <citation type="journal article" date="2014" name="Front. Microbiol.">
        <title>High frequency of phylogenetically diverse reductive dehalogenase-homologous genes in deep subseafloor sedimentary metagenomes.</title>
        <authorList>
            <person name="Kawai M."/>
            <person name="Futagami T."/>
            <person name="Toyoda A."/>
            <person name="Takaki Y."/>
            <person name="Nishi S."/>
            <person name="Hori S."/>
            <person name="Arai W."/>
            <person name="Tsubouchi T."/>
            <person name="Morono Y."/>
            <person name="Uchiyama I."/>
            <person name="Ito T."/>
            <person name="Fujiyama A."/>
            <person name="Inagaki F."/>
            <person name="Takami H."/>
        </authorList>
    </citation>
    <scope>NUCLEOTIDE SEQUENCE</scope>
    <source>
        <strain evidence="1">Expedition CK06-06</strain>
    </source>
</reference>
<gene>
    <name evidence="1" type="ORF">S01H4_13494</name>
</gene>
<sequence length="176" mass="18639">MPRGLKPTSSPIIISFGLTESGSNTFTTDRVDLQLNALDNEVFVVTGVKMDTEIPDMLPGVPGARHAVFASCSKQNISNASDRTLANTSVFATANVQIMTAVSATAGLAVLQQENDVDTPQAMEYLDIIATPDFFVNINGVNNSSAKSVEGKLYGYRATADASTYAALVQSELISQ</sequence>
<organism evidence="1">
    <name type="scientific">marine sediment metagenome</name>
    <dbReference type="NCBI Taxonomy" id="412755"/>
    <lineage>
        <taxon>unclassified sequences</taxon>
        <taxon>metagenomes</taxon>
        <taxon>ecological metagenomes</taxon>
    </lineage>
</organism>
<name>X0ZB52_9ZZZZ</name>
<dbReference type="AlphaFoldDB" id="X0ZB52"/>